<dbReference type="Proteomes" id="UP000231450">
    <property type="component" value="Unassembled WGS sequence"/>
</dbReference>
<dbReference type="EMBL" id="PFDW01000046">
    <property type="protein sequence ID" value="PJE58189.1"/>
    <property type="molecule type" value="Genomic_DNA"/>
</dbReference>
<evidence type="ECO:0000313" key="2">
    <source>
        <dbReference type="EMBL" id="PJE58189.1"/>
    </source>
</evidence>
<sequence length="1412" mass="143286">MSKVKSNGILHPNGCKVSETIQIKIKMSKKLQKVVSITTSLTTIVWMSGVAMLAPIAAIAATTIVDGDTIKTADNYDVYIVKIVGSNMYKRLILNPEVFESYGHLSWDKIKTVDQATMDSYTVSDLVRVIDNPKVYQLVPNGDVGEKHWLNMSGADFTAQGRDWNSIYTINATDGGNYTEASEITGGSVVAPSTGLAVALASGTSAGAVAIGATDSEFAKINLTAGTDKAHTITSIAVRRSGVSNDTDISAVKLFNGSTQVGSTQAINTNSHKATFSGLTLTIGAGSTVTLTVKGSVAATAATSSQVILGVEAASDIVTDVTPSGSFPVNGGALTIAGVSVGNATVIAQSSPSGNLLSGSTDQNVASFKFNASSTEAISIRSIKLTENGTSADADTTNIKLKIAGVQIGATASALINGTVTFDLSSSPISVLAGGSKTVDVYTDVASGINTSRTIEFDINNVNDVVVVGLNSNGGIQLQNAFAQAGQALTVNQGSFTVALDTATNPATQTLVKGTNNNTMTALKFSAGANEGIRVTELKLTLTGTGSVTDVNNVAIYDNGTTSGGTGTLIASGAIVGTTITFGSNTNGAFDSSGLFDVAASGNRYITVKADIPPGATAANTVGFKVNVVGDVKIDGLSSMNDIASTASNITLNSPNGNNHTISGNGSLSISLSSGTPSAQTVAKNTSNITFTKFDLTASSEDIAVTSIVVRSYLGAGSSGAVGGSGTTTNVKLMDGSTQLGSTCTNTATNGTCTFSFSLTVPKNVTKTLSIVGDIPTNAGASSIHFDIPGAGTIADDISSTGISSGVDLSEAGSASGNLFTIGAPTLTVAAASTPAATTFVKSTIDGKVLTLLLTAGASESIQVSSIKIMGATTSGALIGANTVAGTTTTNVKLFDGSTKIGNTGAFTAGTYSTTADYVNFTGLDFIVPKGTTKQIDVKLTVGGSNTDYYFGVSTTSDVVASGLSSGASATVTLSATPSMGAAMTFASAGTLAVDDAADTPTIAMVSVGGSGMTSNEVIVRKIKFTATNEAIALTNINLYRVLGDNNGSNYESVSLYNGSTFVGTTYLTPTTSPESEANFNLSAIDKEQTVPKNGTLTLTVKATFNGTDNTTSGTTTALGLHSAGNIRGRGVDSGTSNIAPTVTSGALSTTDTSKGFILRKTKPTLAKTGLATSILTVGTNSLYKVTVSADSKGDIAFNKLTFFISGALGSTHPLGTDDIPATLSEATLQTSASIYSVNSGTSTVDTVAFNNFKMYNGSGQQITNGTFYFRTQRNDDVDGSKLGQGSGWYVSWVKTAATSEEVVAAGDSKTYELKADFVGSLAASGNSVITYVPLISSAVNTGATYADVVGTINGETYDITSATSTGNVGSTSTPSFVWSDKSNASHTTATADWTNDYLVSGLALPSQSLSY</sequence>
<reference evidence="3" key="1">
    <citation type="submission" date="2017-09" db="EMBL/GenBank/DDBJ databases">
        <title>Depth-based differentiation of microbial function through sediment-hosted aquifers and enrichment of novel symbionts in the deep terrestrial subsurface.</title>
        <authorList>
            <person name="Probst A.J."/>
            <person name="Ladd B."/>
            <person name="Jarett J.K."/>
            <person name="Geller-Mcgrath D.E."/>
            <person name="Sieber C.M.K."/>
            <person name="Emerson J.B."/>
            <person name="Anantharaman K."/>
            <person name="Thomas B.C."/>
            <person name="Malmstrom R."/>
            <person name="Stieglmeier M."/>
            <person name="Klingl A."/>
            <person name="Woyke T."/>
            <person name="Ryan C.M."/>
            <person name="Banfield J.F."/>
        </authorList>
    </citation>
    <scope>NUCLEOTIDE SEQUENCE [LARGE SCALE GENOMIC DNA]</scope>
</reference>
<protein>
    <submittedName>
        <fullName evidence="2">Uncharacterized protein</fullName>
    </submittedName>
</protein>
<comment type="caution">
    <text evidence="2">The sequence shown here is derived from an EMBL/GenBank/DDBJ whole genome shotgun (WGS) entry which is preliminary data.</text>
</comment>
<feature type="transmembrane region" description="Helical" evidence="1">
    <location>
        <begin position="34"/>
        <end position="61"/>
    </location>
</feature>
<proteinExistence type="predicted"/>
<evidence type="ECO:0000256" key="1">
    <source>
        <dbReference type="SAM" id="Phobius"/>
    </source>
</evidence>
<accession>A0A2M8KE49</accession>
<name>A0A2M8KE49_9BACT</name>
<keyword evidence="1" id="KW-0812">Transmembrane</keyword>
<organism evidence="2 3">
    <name type="scientific">Candidatus Portnoybacteria bacterium CG10_big_fil_rev_8_21_14_0_10_36_7</name>
    <dbReference type="NCBI Taxonomy" id="1974812"/>
    <lineage>
        <taxon>Bacteria</taxon>
        <taxon>Candidatus Portnoyibacteriota</taxon>
    </lineage>
</organism>
<gene>
    <name evidence="2" type="ORF">COU81_02150</name>
</gene>
<keyword evidence="1" id="KW-0472">Membrane</keyword>
<keyword evidence="1" id="KW-1133">Transmembrane helix</keyword>
<evidence type="ECO:0000313" key="3">
    <source>
        <dbReference type="Proteomes" id="UP000231450"/>
    </source>
</evidence>